<dbReference type="EMBL" id="CAJFDH010000006">
    <property type="protein sequence ID" value="CAD5230660.1"/>
    <property type="molecule type" value="Genomic_DNA"/>
</dbReference>
<reference evidence="2" key="1">
    <citation type="submission" date="2020-09" db="EMBL/GenBank/DDBJ databases">
        <authorList>
            <person name="Kikuchi T."/>
        </authorList>
    </citation>
    <scope>NUCLEOTIDE SEQUENCE</scope>
    <source>
        <strain evidence="2">SH1</strain>
    </source>
</reference>
<comment type="caution">
    <text evidence="2">The sequence shown here is derived from an EMBL/GenBank/DDBJ whole genome shotgun (WGS) entry which is preliminary data.</text>
</comment>
<proteinExistence type="predicted"/>
<dbReference type="Proteomes" id="UP000614601">
    <property type="component" value="Unassembled WGS sequence"/>
</dbReference>
<feature type="region of interest" description="Disordered" evidence="1">
    <location>
        <begin position="1"/>
        <end position="143"/>
    </location>
</feature>
<evidence type="ECO:0000256" key="1">
    <source>
        <dbReference type="SAM" id="MobiDB-lite"/>
    </source>
</evidence>
<evidence type="ECO:0000313" key="3">
    <source>
        <dbReference type="Proteomes" id="UP000614601"/>
    </source>
</evidence>
<feature type="compositionally biased region" description="Basic residues" evidence="1">
    <location>
        <begin position="71"/>
        <end position="85"/>
    </location>
</feature>
<accession>A0A811LUC1</accession>
<name>A0A811LUC1_9BILA</name>
<organism evidence="2 3">
    <name type="scientific">Bursaphelenchus okinawaensis</name>
    <dbReference type="NCBI Taxonomy" id="465554"/>
    <lineage>
        <taxon>Eukaryota</taxon>
        <taxon>Metazoa</taxon>
        <taxon>Ecdysozoa</taxon>
        <taxon>Nematoda</taxon>
        <taxon>Chromadorea</taxon>
        <taxon>Rhabditida</taxon>
        <taxon>Tylenchina</taxon>
        <taxon>Tylenchomorpha</taxon>
        <taxon>Aphelenchoidea</taxon>
        <taxon>Aphelenchoididae</taxon>
        <taxon>Bursaphelenchus</taxon>
    </lineage>
</organism>
<feature type="compositionally biased region" description="Basic residues" evidence="1">
    <location>
        <begin position="1"/>
        <end position="19"/>
    </location>
</feature>
<sequence>MGRKVWAAVKKKIKKMFPKKRQEEAPNDDSKTDPKNNGIPSLNEVPEASKIGPNAPTKEETVRSPTSTLKSTRKNSSKLKKSKNGSKRENNTKAQTAVFVASNVIHQPGKKNYAKLNVSRNASAPSSRPLPPLNPRKQDLNNY</sequence>
<feature type="compositionally biased region" description="Basic and acidic residues" evidence="1">
    <location>
        <begin position="20"/>
        <end position="34"/>
    </location>
</feature>
<dbReference type="Proteomes" id="UP000783686">
    <property type="component" value="Unassembled WGS sequence"/>
</dbReference>
<evidence type="ECO:0000313" key="2">
    <source>
        <dbReference type="EMBL" id="CAD5230660.1"/>
    </source>
</evidence>
<keyword evidence="3" id="KW-1185">Reference proteome</keyword>
<gene>
    <name evidence="2" type="ORF">BOKJ2_LOCUS14246</name>
</gene>
<protein>
    <submittedName>
        <fullName evidence="2">Uncharacterized protein</fullName>
    </submittedName>
</protein>
<dbReference type="AlphaFoldDB" id="A0A811LUC1"/>
<dbReference type="EMBL" id="CAJFCW020000006">
    <property type="protein sequence ID" value="CAG9127865.1"/>
    <property type="molecule type" value="Genomic_DNA"/>
</dbReference>